<reference evidence="5 6" key="1">
    <citation type="submission" date="2018-11" db="EMBL/GenBank/DDBJ databases">
        <authorList>
            <person name="Li F."/>
        </authorList>
    </citation>
    <scope>NUCLEOTIDE SEQUENCE [LARGE SCALE GENOMIC DNA]</scope>
    <source>
        <strain evidence="5 6">YS17T</strain>
    </source>
</reference>
<dbReference type="AlphaFoldDB" id="A0A3N6YIJ6"/>
<feature type="compositionally biased region" description="Low complexity" evidence="1">
    <location>
        <begin position="1139"/>
        <end position="1148"/>
    </location>
</feature>
<evidence type="ECO:0000313" key="6">
    <source>
        <dbReference type="Proteomes" id="UP000275225"/>
    </source>
</evidence>
<evidence type="ECO:0000256" key="2">
    <source>
        <dbReference type="SAM" id="Phobius"/>
    </source>
</evidence>
<evidence type="ECO:0000313" key="5">
    <source>
        <dbReference type="EMBL" id="RQN09624.1"/>
    </source>
</evidence>
<dbReference type="Proteomes" id="UP000275225">
    <property type="component" value="Unassembled WGS sequence"/>
</dbReference>
<evidence type="ECO:0000259" key="4">
    <source>
        <dbReference type="Pfam" id="PF09992"/>
    </source>
</evidence>
<comment type="caution">
    <text evidence="5">The sequence shown here is derived from an EMBL/GenBank/DDBJ whole genome shotgun (WGS) entry which is preliminary data.</text>
</comment>
<dbReference type="SUPFAM" id="SSF56300">
    <property type="entry name" value="Metallo-dependent phosphatases"/>
    <property type="match status" value="1"/>
</dbReference>
<sequence length="1209" mass="125230">MLHRTPRSLSTRRQTPLAAVLLALLVALVAPGIPGHAAPSDEQLGADGSVLRSAVTERVAPGLDLTNFSRLEERGWNDGNVLTADLTTPTLSMDVVDSGAVTRTSTVSELARDNGAVAAVNGTFFDINHTSAPNYTSISSRDGMRVGTPTAMPSLTLAQGRAAVQLLSAEGTLTVDGVEHELEGLNNPRLPADAIGVYTGAWGDHSLDRPAGAPEAPAEQVALATVVDGTVTEVSGILDAPGAADIAEGEQVLLGRDAGAAVVADLEVGQNLEIEVGPSADVDMAIAGSHQILRDGEVPELSGSLATSVHPRTAVGMNADGTELFVVTIDGRTAASRGMTLPELGEFMADLGAENAVNLDGGGSTSMVARPAGAEDVRVQNTPSDGHERQVPNALVFYSSAPAEQLSDAKIEPQIEGQTTIFAGQHRTFEGIGLGANLERIAADGEFSVDGPVELTEADGRAATVQGTAPGEGHVAYRVGGHQARLPVRIVGELVGLRSSTPAINLADAAASAEVTIDGFDADGHVARMEARDLEVSADPGLRATSDGQGTFLVQATSPSASGHVTFRSGEAQVRVAVAVGTREVPITDFGDLDGFSDETARATGSFSAAKGPEPGTPAVRLQYDFTTSTATRGYYLIKDEPVTIDGDALALEMDIKGDASGAWPRLQVRAADGTVTNVDGPTITWEGWQRTRFTVPAGLAQPLSVERVRIMETRPAASYQGDIMIANLRAITTPAASAESPATVHDPALLAHGTVDERPQRIAVMSDAQFVARDPESGAVDGARRTLREIRAAEPDLLVINGDFVDEASPKDFALARRILDEEWTDDIPFVYVPGNHEIMGGSIENFEAAFGPASTEQTLGRTKLLTMNSAGGSLRSGGMDQLRELERTLDEVADSDHLTGLVVFFHHPPQDPLPTKHSQLSDRREATEIERLLGEFRASSGKSAAVVNGHSGVFHGSATEGVTYLVNGNSGKSPSGTPGNGGFTGWMMLGIDPGAGLLPGAPQVQDRIEWLAAETRPWVDELALEAPGHLMVGQSADVAATLMQDGREVPVAWPVTSQWAGDGVAVDDGRGLAAAAATDAVVRVNPSTGQLTALQPGTATVSVTVNGRSAQLAVEVVADPAQPEVPEQPGEPGEPGSGQPEQPGRPGTEEPDAAPPAQGDAVDRSAARDGALPAAGAAAWTAAAVVVALVLLAAGAAAWRRGSTRES</sequence>
<evidence type="ECO:0008006" key="7">
    <source>
        <dbReference type="Google" id="ProtNLM"/>
    </source>
</evidence>
<dbReference type="OrthoDB" id="9809781at2"/>
<proteinExistence type="predicted"/>
<dbReference type="PANTHER" id="PTHR40446:SF2">
    <property type="entry name" value="N-ACETYLGLUCOSAMINE-1-PHOSPHODIESTER ALPHA-N-ACETYLGLUCOSAMINIDASE"/>
    <property type="match status" value="1"/>
</dbReference>
<feature type="domain" description="Calcineurin-like phosphoesterase" evidence="3">
    <location>
        <begin position="762"/>
        <end position="953"/>
    </location>
</feature>
<feature type="region of interest" description="Disordered" evidence="1">
    <location>
        <begin position="1121"/>
        <end position="1177"/>
    </location>
</feature>
<feature type="domain" description="Phosphodiester glycosidase" evidence="4">
    <location>
        <begin position="266"/>
        <end position="398"/>
    </location>
</feature>
<feature type="transmembrane region" description="Helical" evidence="2">
    <location>
        <begin position="1179"/>
        <end position="1201"/>
    </location>
</feature>
<keyword evidence="2" id="KW-0472">Membrane</keyword>
<dbReference type="RefSeq" id="WP_124235479.1">
    <property type="nucleotide sequence ID" value="NZ_RQJX01000002.1"/>
</dbReference>
<dbReference type="PANTHER" id="PTHR40446">
    <property type="entry name" value="N-ACETYLGLUCOSAMINE-1-PHOSPHODIESTER ALPHA-N-ACETYLGLUCOSAMINIDASE"/>
    <property type="match status" value="1"/>
</dbReference>
<dbReference type="Pfam" id="PF09992">
    <property type="entry name" value="NAGPA"/>
    <property type="match status" value="1"/>
</dbReference>
<keyword evidence="6" id="KW-1185">Reference proteome</keyword>
<dbReference type="GO" id="GO:0016787">
    <property type="term" value="F:hydrolase activity"/>
    <property type="evidence" value="ECO:0007669"/>
    <property type="project" value="InterPro"/>
</dbReference>
<dbReference type="InterPro" id="IPR018711">
    <property type="entry name" value="NAGPA"/>
</dbReference>
<dbReference type="InterPro" id="IPR029052">
    <property type="entry name" value="Metallo-depent_PP-like"/>
</dbReference>
<keyword evidence="2" id="KW-0812">Transmembrane</keyword>
<dbReference type="EMBL" id="RQJX01000002">
    <property type="protein sequence ID" value="RQN09624.1"/>
    <property type="molecule type" value="Genomic_DNA"/>
</dbReference>
<keyword evidence="2" id="KW-1133">Transmembrane helix</keyword>
<accession>A0A3N6YIJ6</accession>
<gene>
    <name evidence="5" type="ORF">EHW97_01910</name>
</gene>
<dbReference type="InterPro" id="IPR004843">
    <property type="entry name" value="Calcineurin-like_PHP"/>
</dbReference>
<protein>
    <recommendedName>
        <fullName evidence="7">Multidrug transporter</fullName>
    </recommendedName>
</protein>
<organism evidence="5 6">
    <name type="scientific">Aeromicrobium camelliae</name>
    <dbReference type="NCBI Taxonomy" id="1538144"/>
    <lineage>
        <taxon>Bacteria</taxon>
        <taxon>Bacillati</taxon>
        <taxon>Actinomycetota</taxon>
        <taxon>Actinomycetes</taxon>
        <taxon>Propionibacteriales</taxon>
        <taxon>Nocardioidaceae</taxon>
        <taxon>Aeromicrobium</taxon>
    </lineage>
</organism>
<feature type="compositionally biased region" description="Low complexity" evidence="1">
    <location>
        <begin position="1122"/>
        <end position="1133"/>
    </location>
</feature>
<evidence type="ECO:0000256" key="1">
    <source>
        <dbReference type="SAM" id="MobiDB-lite"/>
    </source>
</evidence>
<evidence type="ECO:0000259" key="3">
    <source>
        <dbReference type="Pfam" id="PF00149"/>
    </source>
</evidence>
<dbReference type="Gene3D" id="3.60.21.10">
    <property type="match status" value="1"/>
</dbReference>
<dbReference type="Pfam" id="PF00149">
    <property type="entry name" value="Metallophos"/>
    <property type="match status" value="1"/>
</dbReference>
<name>A0A3N6YIJ6_9ACTN</name>